<name>A0A1S8B4A4_9PEZI</name>
<dbReference type="STRING" id="420778.A0A1S8B4A4"/>
<dbReference type="Proteomes" id="UP000190776">
    <property type="component" value="Unassembled WGS sequence"/>
</dbReference>
<protein>
    <submittedName>
        <fullName evidence="2">Uncharacterized protein</fullName>
    </submittedName>
</protein>
<sequence length="236" mass="26397">MAHQAMSYSQALLVRQKTVAPSSAVTNKPSPTSAPGSIRADTKADPAERERKVDHQPRTSQEESAVYVLTLSTTPSLSQPLTQLRDKHFPIHLNHTPAHLTMFHALPGSEMTGLVAALEQHCRNTSPFKLTTGAPFRMKRGVGIRVGQGSQAAQRVHEELQRRWADMLSAQDQQSWRPHWTVQNKVDDEVVAVKTMEEVQEEFQGAEGLAKGCTLWRYEKSGHWTFERDFDFAGGK</sequence>
<comment type="caution">
    <text evidence="2">The sequence shown here is derived from an EMBL/GenBank/DDBJ whole genome shotgun (WGS) entry which is preliminary data.</text>
</comment>
<dbReference type="Pfam" id="PF13563">
    <property type="entry name" value="2_5_RNA_ligase2"/>
    <property type="match status" value="1"/>
</dbReference>
<dbReference type="AlphaFoldDB" id="A0A1S8B4A4"/>
<gene>
    <name evidence="2" type="ORF">BK809_0006619</name>
</gene>
<dbReference type="EMBL" id="MSZU01000114">
    <property type="protein sequence ID" value="OMP82309.1"/>
    <property type="molecule type" value="Genomic_DNA"/>
</dbReference>
<dbReference type="Gene3D" id="3.90.1140.10">
    <property type="entry name" value="Cyclic phosphodiesterase"/>
    <property type="match status" value="1"/>
</dbReference>
<proteinExistence type="predicted"/>
<dbReference type="OrthoDB" id="5364416at2759"/>
<reference evidence="2 3" key="1">
    <citation type="submission" date="2017-01" db="EMBL/GenBank/DDBJ databases">
        <title>Draft genome sequence of Diplodia seriata F98.1, a fungal species involved in grapevine trunk diseases.</title>
        <authorList>
            <person name="Robert-Siegwald G."/>
            <person name="Vallet J."/>
            <person name="Abou-Mansour E."/>
            <person name="Xu J."/>
            <person name="Rey P."/>
            <person name="Bertsch C."/>
            <person name="Rego C."/>
            <person name="Larignon P."/>
            <person name="Fontaine F."/>
            <person name="Lebrun M.-H."/>
        </authorList>
    </citation>
    <scope>NUCLEOTIDE SEQUENCE [LARGE SCALE GENOMIC DNA]</scope>
    <source>
        <strain evidence="2 3">F98.1</strain>
    </source>
</reference>
<dbReference type="InterPro" id="IPR009097">
    <property type="entry name" value="Cyclic_Pdiesterase"/>
</dbReference>
<evidence type="ECO:0000313" key="2">
    <source>
        <dbReference type="EMBL" id="OMP82309.1"/>
    </source>
</evidence>
<accession>A0A1S8B4A4</accession>
<evidence type="ECO:0000313" key="3">
    <source>
        <dbReference type="Proteomes" id="UP000190776"/>
    </source>
</evidence>
<feature type="region of interest" description="Disordered" evidence="1">
    <location>
        <begin position="16"/>
        <end position="64"/>
    </location>
</feature>
<organism evidence="2 3">
    <name type="scientific">Diplodia seriata</name>
    <dbReference type="NCBI Taxonomy" id="420778"/>
    <lineage>
        <taxon>Eukaryota</taxon>
        <taxon>Fungi</taxon>
        <taxon>Dikarya</taxon>
        <taxon>Ascomycota</taxon>
        <taxon>Pezizomycotina</taxon>
        <taxon>Dothideomycetes</taxon>
        <taxon>Dothideomycetes incertae sedis</taxon>
        <taxon>Botryosphaeriales</taxon>
        <taxon>Botryosphaeriaceae</taxon>
        <taxon>Diplodia</taxon>
    </lineage>
</organism>
<feature type="compositionally biased region" description="Polar residues" evidence="1">
    <location>
        <begin position="19"/>
        <end position="35"/>
    </location>
</feature>
<dbReference type="SUPFAM" id="SSF55144">
    <property type="entry name" value="LigT-like"/>
    <property type="match status" value="1"/>
</dbReference>
<feature type="compositionally biased region" description="Basic and acidic residues" evidence="1">
    <location>
        <begin position="40"/>
        <end position="61"/>
    </location>
</feature>
<evidence type="ECO:0000256" key="1">
    <source>
        <dbReference type="SAM" id="MobiDB-lite"/>
    </source>
</evidence>